<dbReference type="InterPro" id="IPR036938">
    <property type="entry name" value="PAP2/HPO_sf"/>
</dbReference>
<dbReference type="Pfam" id="PF14378">
    <property type="entry name" value="PAP2_3"/>
    <property type="match status" value="1"/>
</dbReference>
<feature type="domain" description="Inositolphosphotransferase Aur1/Ipt1" evidence="2">
    <location>
        <begin position="73"/>
        <end position="208"/>
    </location>
</feature>
<dbReference type="GO" id="GO:0016020">
    <property type="term" value="C:membrane"/>
    <property type="evidence" value="ECO:0007669"/>
    <property type="project" value="UniProtKB-SubCell"/>
</dbReference>
<evidence type="ECO:0000313" key="4">
    <source>
        <dbReference type="Proteomes" id="UP000198982"/>
    </source>
</evidence>
<keyword evidence="1" id="KW-0812">Transmembrane</keyword>
<gene>
    <name evidence="3" type="ORF">SAMN05216178_2539</name>
</gene>
<dbReference type="InterPro" id="IPR026841">
    <property type="entry name" value="Aur1/Ipt1"/>
</dbReference>
<evidence type="ECO:0000259" key="2">
    <source>
        <dbReference type="Pfam" id="PF14378"/>
    </source>
</evidence>
<evidence type="ECO:0000256" key="1">
    <source>
        <dbReference type="SAM" id="Phobius"/>
    </source>
</evidence>
<feature type="transmembrane region" description="Helical" evidence="1">
    <location>
        <begin position="31"/>
        <end position="52"/>
    </location>
</feature>
<dbReference type="SUPFAM" id="SSF48317">
    <property type="entry name" value="Acid phosphatase/Vanadium-dependent haloperoxidase"/>
    <property type="match status" value="1"/>
</dbReference>
<dbReference type="Proteomes" id="UP000198982">
    <property type="component" value="Unassembled WGS sequence"/>
</dbReference>
<name>A0A1H4MUA5_9PSED</name>
<proteinExistence type="predicted"/>
<accession>A0A1H4MUA5</accession>
<dbReference type="AlphaFoldDB" id="A0A1H4MUA5"/>
<protein>
    <submittedName>
        <fullName evidence="3">PAP2 superfamily protein</fullName>
    </submittedName>
</protein>
<feature type="transmembrane region" description="Helical" evidence="1">
    <location>
        <begin position="193"/>
        <end position="210"/>
    </location>
</feature>
<dbReference type="EMBL" id="FNTJ01000001">
    <property type="protein sequence ID" value="SEB86248.1"/>
    <property type="molecule type" value="Genomic_DNA"/>
</dbReference>
<organism evidence="3 4">
    <name type="scientific">Pseudomonas saponiphila</name>
    <dbReference type="NCBI Taxonomy" id="556534"/>
    <lineage>
        <taxon>Bacteria</taxon>
        <taxon>Pseudomonadati</taxon>
        <taxon>Pseudomonadota</taxon>
        <taxon>Gammaproteobacteria</taxon>
        <taxon>Pseudomonadales</taxon>
        <taxon>Pseudomonadaceae</taxon>
        <taxon>Pseudomonas</taxon>
    </lineage>
</organism>
<dbReference type="CDD" id="cd03386">
    <property type="entry name" value="PAP2_Aur1_like"/>
    <property type="match status" value="1"/>
</dbReference>
<keyword evidence="4" id="KW-1185">Reference proteome</keyword>
<reference evidence="4" key="1">
    <citation type="submission" date="2016-10" db="EMBL/GenBank/DDBJ databases">
        <authorList>
            <person name="Varghese N."/>
            <person name="Submissions S."/>
        </authorList>
    </citation>
    <scope>NUCLEOTIDE SEQUENCE [LARGE SCALE GENOMIC DNA]</scope>
    <source>
        <strain evidence="4">DSM 9751</strain>
    </source>
</reference>
<keyword evidence="1" id="KW-0472">Membrane</keyword>
<keyword evidence="1" id="KW-1133">Transmembrane helix</keyword>
<feature type="transmembrane region" description="Helical" evidence="1">
    <location>
        <begin position="73"/>
        <end position="91"/>
    </location>
</feature>
<evidence type="ECO:0000313" key="3">
    <source>
        <dbReference type="EMBL" id="SEB86248.1"/>
    </source>
</evidence>
<sequence>MKRQRSSAAVQPVAMASPVRRLILAAHPGQALAAAFALLLGLALFIGLQRLVTPRYNWVTPLDQWIPFVAESWFLYVLFFPFVLLAAAYASPERFRGLRNATGLAFGVALLCFWLFPEVLPRPQLDALDNAFLQQRLSRMWQLDRACNGFPSLHVAVTCLAWWALRGRPYPWLSAASGLLICLSTLTLKQHTLVDVAGGVLLALVCALVTQRQGNHRRVPA</sequence>
<feature type="transmembrane region" description="Helical" evidence="1">
    <location>
        <begin position="97"/>
        <end position="116"/>
    </location>
</feature>